<feature type="compositionally biased region" description="Basic and acidic residues" evidence="5">
    <location>
        <begin position="183"/>
        <end position="193"/>
    </location>
</feature>
<feature type="region of interest" description="Disordered" evidence="5">
    <location>
        <begin position="314"/>
        <end position="657"/>
    </location>
</feature>
<evidence type="ECO:0000256" key="7">
    <source>
        <dbReference type="SAM" id="SignalP"/>
    </source>
</evidence>
<feature type="compositionally biased region" description="Polar residues" evidence="5">
    <location>
        <begin position="512"/>
        <end position="525"/>
    </location>
</feature>
<evidence type="ECO:0000256" key="6">
    <source>
        <dbReference type="SAM" id="Phobius"/>
    </source>
</evidence>
<dbReference type="GO" id="GO:0005886">
    <property type="term" value="C:plasma membrane"/>
    <property type="evidence" value="ECO:0007669"/>
    <property type="project" value="InterPro"/>
</dbReference>
<dbReference type="STRING" id="1684307.A0A316U3Q6"/>
<feature type="chain" id="PRO_5016360195" evidence="7">
    <location>
        <begin position="22"/>
        <end position="657"/>
    </location>
</feature>
<keyword evidence="3 6" id="KW-1133">Transmembrane helix</keyword>
<evidence type="ECO:0000256" key="1">
    <source>
        <dbReference type="ARBA" id="ARBA00004141"/>
    </source>
</evidence>
<proteinExistence type="predicted"/>
<keyword evidence="7" id="KW-0732">Signal</keyword>
<feature type="compositionally biased region" description="Basic and acidic residues" evidence="5">
    <location>
        <begin position="316"/>
        <end position="339"/>
    </location>
</feature>
<feature type="compositionally biased region" description="Polar residues" evidence="5">
    <location>
        <begin position="395"/>
        <end position="405"/>
    </location>
</feature>
<feature type="compositionally biased region" description="Gly residues" evidence="5">
    <location>
        <begin position="621"/>
        <end position="634"/>
    </location>
</feature>
<keyword evidence="2 6" id="KW-0812">Transmembrane</keyword>
<gene>
    <name evidence="8" type="ORF">BCV69DRAFT_278183</name>
</gene>
<evidence type="ECO:0000256" key="4">
    <source>
        <dbReference type="ARBA" id="ARBA00023136"/>
    </source>
</evidence>
<feature type="compositionally biased region" description="Low complexity" evidence="5">
    <location>
        <begin position="581"/>
        <end position="620"/>
    </location>
</feature>
<feature type="compositionally biased region" description="Low complexity" evidence="5">
    <location>
        <begin position="530"/>
        <end position="551"/>
    </location>
</feature>
<dbReference type="InterPro" id="IPR051380">
    <property type="entry name" value="pH-response_reg_palI/RIM9"/>
</dbReference>
<feature type="transmembrane region" description="Helical" evidence="6">
    <location>
        <begin position="96"/>
        <end position="119"/>
    </location>
</feature>
<evidence type="ECO:0000256" key="3">
    <source>
        <dbReference type="ARBA" id="ARBA00022989"/>
    </source>
</evidence>
<dbReference type="EMBL" id="KZ819331">
    <property type="protein sequence ID" value="PWN19448.1"/>
    <property type="molecule type" value="Genomic_DNA"/>
</dbReference>
<keyword evidence="9" id="KW-1185">Reference proteome</keyword>
<evidence type="ECO:0000313" key="8">
    <source>
        <dbReference type="EMBL" id="PWN19448.1"/>
    </source>
</evidence>
<keyword evidence="4 6" id="KW-0472">Membrane</keyword>
<sequence>MNPALPGTLLALAAAVLLALATVTVPVTTSLYFLEVTASTRSTAETLRFGTLGYCVNSTCSSASVGYNVTDAADLLGVSGSASFLKSLATDAVRDLTYVLILHPIACGLAALAFLLGVLQHCAFGMGCLATFVAGLATTVSLASFAIDLALFTILKKRVESAGGTASYGQASSSGGRSRGRGKKDNDDYHTPHPDPNAYGQRMRMDALEAEQNRKGAGTGHLPQFAEYEHVVPLKDDYEYRDYADDGRGYGDYGQAGVGRTFGQSQGAYGSGGYHGSGGAGYVNGVGPAYGGGSGAAAPGAAAAGLAAASAYHSAAPRDDTGRTEYTDDPYGRSHRGDEFTTEVAGQAYGGEEEFYPYPNPHQADPSQPTSGYAHPHAGSGSGGQTVGYYADEASPQTQHSNAYQYPTAHDSGNQGYGQYADPAPVAQPERSRSLAQSVTSGYAVGGPSTMAMPVPLPAQGRHSAAQRLAMSSTNDTGYQSRGQQRSDVYTDASETGGAVDPYGGGGGGGQASTYAPQQASSSTGRGDAYYDSQYQQQHPQHPQQHQQQQDDAYEDYQYHNPANTSSSTAAAQVAPNSNAYSYQEGQYHQQEQEQQPEVPSYEAATAISSASPVAGAAPGAAGGGGGGSGGMGRRGPLPVPGGASASGGYPNEKTPR</sequence>
<feature type="compositionally biased region" description="Polar residues" evidence="5">
    <location>
        <begin position="470"/>
        <end position="488"/>
    </location>
</feature>
<organism evidence="8 9">
    <name type="scientific">Pseudomicrostroma glucosiphilum</name>
    <dbReference type="NCBI Taxonomy" id="1684307"/>
    <lineage>
        <taxon>Eukaryota</taxon>
        <taxon>Fungi</taxon>
        <taxon>Dikarya</taxon>
        <taxon>Basidiomycota</taxon>
        <taxon>Ustilaginomycotina</taxon>
        <taxon>Exobasidiomycetes</taxon>
        <taxon>Microstromatales</taxon>
        <taxon>Microstromatales incertae sedis</taxon>
        <taxon>Pseudomicrostroma</taxon>
    </lineage>
</organism>
<name>A0A316U3Q6_9BASI</name>
<evidence type="ECO:0000313" key="9">
    <source>
        <dbReference type="Proteomes" id="UP000245942"/>
    </source>
</evidence>
<protein>
    <submittedName>
        <fullName evidence="8">Pali-domain-containing protein</fullName>
    </submittedName>
</protein>
<feature type="signal peptide" evidence="7">
    <location>
        <begin position="1"/>
        <end position="21"/>
    </location>
</feature>
<feature type="region of interest" description="Disordered" evidence="5">
    <location>
        <begin position="165"/>
        <end position="201"/>
    </location>
</feature>
<dbReference type="AlphaFoldDB" id="A0A316U3Q6"/>
<evidence type="ECO:0000256" key="2">
    <source>
        <dbReference type="ARBA" id="ARBA00022692"/>
    </source>
</evidence>
<reference evidence="8 9" key="1">
    <citation type="journal article" date="2018" name="Mol. Biol. Evol.">
        <title>Broad Genomic Sampling Reveals a Smut Pathogenic Ancestry of the Fungal Clade Ustilaginomycotina.</title>
        <authorList>
            <person name="Kijpornyongpan T."/>
            <person name="Mondo S.J."/>
            <person name="Barry K."/>
            <person name="Sandor L."/>
            <person name="Lee J."/>
            <person name="Lipzen A."/>
            <person name="Pangilinan J."/>
            <person name="LaButti K."/>
            <person name="Hainaut M."/>
            <person name="Henrissat B."/>
            <person name="Grigoriev I.V."/>
            <person name="Spatafora J.W."/>
            <person name="Aime M.C."/>
        </authorList>
    </citation>
    <scope>NUCLEOTIDE SEQUENCE [LARGE SCALE GENOMIC DNA]</scope>
    <source>
        <strain evidence="8 9">MCA 4718</strain>
    </source>
</reference>
<comment type="subcellular location">
    <subcellularLocation>
        <location evidence="1">Membrane</location>
        <topology evidence="1">Multi-pass membrane protein</topology>
    </subcellularLocation>
</comment>
<dbReference type="InterPro" id="IPR009571">
    <property type="entry name" value="SUR7/Rim9-like_fungi"/>
</dbReference>
<dbReference type="PANTHER" id="PTHR28013">
    <property type="entry name" value="PROTEIN DCV1-RELATED"/>
    <property type="match status" value="1"/>
</dbReference>
<dbReference type="GeneID" id="37012929"/>
<dbReference type="GO" id="GO:0032153">
    <property type="term" value="C:cell division site"/>
    <property type="evidence" value="ECO:0007669"/>
    <property type="project" value="TreeGrafter"/>
</dbReference>
<dbReference type="Proteomes" id="UP000245942">
    <property type="component" value="Unassembled WGS sequence"/>
</dbReference>
<dbReference type="GO" id="GO:0035838">
    <property type="term" value="C:growing cell tip"/>
    <property type="evidence" value="ECO:0007669"/>
    <property type="project" value="TreeGrafter"/>
</dbReference>
<accession>A0A316U3Q6</accession>
<dbReference type="PANTHER" id="PTHR28013:SF3">
    <property type="entry name" value="PROTEIN DCV1-RELATED"/>
    <property type="match status" value="1"/>
</dbReference>
<evidence type="ECO:0000256" key="5">
    <source>
        <dbReference type="SAM" id="MobiDB-lite"/>
    </source>
</evidence>
<feature type="transmembrane region" description="Helical" evidence="6">
    <location>
        <begin position="131"/>
        <end position="155"/>
    </location>
</feature>
<dbReference type="RefSeq" id="XP_025346608.1">
    <property type="nucleotide sequence ID" value="XM_025491195.1"/>
</dbReference>
<dbReference type="OrthoDB" id="2354757at2759"/>
<dbReference type="Pfam" id="PF06687">
    <property type="entry name" value="SUR7"/>
    <property type="match status" value="1"/>
</dbReference>
<feature type="compositionally biased region" description="Low complexity" evidence="5">
    <location>
        <begin position="165"/>
        <end position="176"/>
    </location>
</feature>